<name>A0A2Z7ABE2_9LAMI</name>
<evidence type="ECO:0000256" key="1">
    <source>
        <dbReference type="SAM" id="MobiDB-lite"/>
    </source>
</evidence>
<dbReference type="AlphaFoldDB" id="A0A2Z7ABE2"/>
<gene>
    <name evidence="2" type="ORF">F511_16071</name>
</gene>
<accession>A0A2Z7ABE2</accession>
<organism evidence="2 3">
    <name type="scientific">Dorcoceras hygrometricum</name>
    <dbReference type="NCBI Taxonomy" id="472368"/>
    <lineage>
        <taxon>Eukaryota</taxon>
        <taxon>Viridiplantae</taxon>
        <taxon>Streptophyta</taxon>
        <taxon>Embryophyta</taxon>
        <taxon>Tracheophyta</taxon>
        <taxon>Spermatophyta</taxon>
        <taxon>Magnoliopsida</taxon>
        <taxon>eudicotyledons</taxon>
        <taxon>Gunneridae</taxon>
        <taxon>Pentapetalae</taxon>
        <taxon>asterids</taxon>
        <taxon>lamiids</taxon>
        <taxon>Lamiales</taxon>
        <taxon>Gesneriaceae</taxon>
        <taxon>Didymocarpoideae</taxon>
        <taxon>Trichosporeae</taxon>
        <taxon>Loxocarpinae</taxon>
        <taxon>Dorcoceras</taxon>
    </lineage>
</organism>
<keyword evidence="3" id="KW-1185">Reference proteome</keyword>
<evidence type="ECO:0000313" key="3">
    <source>
        <dbReference type="Proteomes" id="UP000250235"/>
    </source>
</evidence>
<feature type="region of interest" description="Disordered" evidence="1">
    <location>
        <begin position="305"/>
        <end position="338"/>
    </location>
</feature>
<feature type="compositionally biased region" description="Basic and acidic residues" evidence="1">
    <location>
        <begin position="23"/>
        <end position="38"/>
    </location>
</feature>
<sequence length="338" mass="37111">MRSVVASHGPGSNPRGPNQTLEEFSRHDIAGASSERRPPPRKISRRQRTTPRQARRTAARKRRTPIARPERIVTQPDPSKRQPAAPLRPAMARSIVWSGATMGGAICAASRRLSSEERARAACQHATTSGGDVQNPAASHSAIFRPPCSYRTASARRESVHRAASARWCRALARPARDVKVSIARPARDGVARAIARARRGGRRRAWRWPGGLLPKAFRSLPLLATRTWLRPVSRGNRHFTYGPFNPYIPIKSTIIGKSRVAIDPIAMHTSWRSNSDIASVTSIGYPRMSASGESSTTMHRILHASGSHPIPTPYDPKRVGKRVKGIPEPGYPASSHH</sequence>
<protein>
    <submittedName>
        <fullName evidence="2">Uncharacterized protein</fullName>
    </submittedName>
</protein>
<dbReference type="Proteomes" id="UP000250235">
    <property type="component" value="Unassembled WGS sequence"/>
</dbReference>
<reference evidence="2 3" key="1">
    <citation type="journal article" date="2015" name="Proc. Natl. Acad. Sci. U.S.A.">
        <title>The resurrection genome of Boea hygrometrica: A blueprint for survival of dehydration.</title>
        <authorList>
            <person name="Xiao L."/>
            <person name="Yang G."/>
            <person name="Zhang L."/>
            <person name="Yang X."/>
            <person name="Zhao S."/>
            <person name="Ji Z."/>
            <person name="Zhou Q."/>
            <person name="Hu M."/>
            <person name="Wang Y."/>
            <person name="Chen M."/>
            <person name="Xu Y."/>
            <person name="Jin H."/>
            <person name="Xiao X."/>
            <person name="Hu G."/>
            <person name="Bao F."/>
            <person name="Hu Y."/>
            <person name="Wan P."/>
            <person name="Li L."/>
            <person name="Deng X."/>
            <person name="Kuang T."/>
            <person name="Xiang C."/>
            <person name="Zhu J.K."/>
            <person name="Oliver M.J."/>
            <person name="He Y."/>
        </authorList>
    </citation>
    <scope>NUCLEOTIDE SEQUENCE [LARGE SCALE GENOMIC DNA]</scope>
    <source>
        <strain evidence="3">cv. XS01</strain>
    </source>
</reference>
<feature type="compositionally biased region" description="Basic residues" evidence="1">
    <location>
        <begin position="39"/>
        <end position="65"/>
    </location>
</feature>
<proteinExistence type="predicted"/>
<evidence type="ECO:0000313" key="2">
    <source>
        <dbReference type="EMBL" id="KZV16265.1"/>
    </source>
</evidence>
<dbReference type="EMBL" id="KV019130">
    <property type="protein sequence ID" value="KZV16265.1"/>
    <property type="molecule type" value="Genomic_DNA"/>
</dbReference>
<feature type="region of interest" description="Disordered" evidence="1">
    <location>
        <begin position="1"/>
        <end position="88"/>
    </location>
</feature>